<evidence type="ECO:0000313" key="3">
    <source>
        <dbReference type="Proteomes" id="UP000183529"/>
    </source>
</evidence>
<name>A0AAQ1GL75_9BURK</name>
<sequence length="293" mass="30708">MVPPPQGPAKRTSLSGPALVRILARFGETEVLASEQPLADRLSQWLGWTDAIALSTVLSAPAASMAAAAGARTNGADEAQRGLELRSALSKAIACDALLAPAKRALRGAALAQARAQVPETPEMDADFALYRQCYLALQQKMEIDIGDLRTRLRSRLAVQSAPMAKLATLDAAMERSLAARERSLLGTVPGLLGAHFERLRKAAKAAQAELEAQADATKQAEAPTQAPTAAPAATPAADTPAGAAAQSPADRGAPGPQAWLDTFRKDMQSVLLAELDVRFQPVEGLIAALRAR</sequence>
<evidence type="ECO:0008006" key="4">
    <source>
        <dbReference type="Google" id="ProtNLM"/>
    </source>
</evidence>
<dbReference type="RefSeq" id="WP_074986505.1">
    <property type="nucleotide sequence ID" value="NZ_CADFGN010000004.1"/>
</dbReference>
<dbReference type="Proteomes" id="UP000183529">
    <property type="component" value="Unassembled WGS sequence"/>
</dbReference>
<gene>
    <name evidence="2" type="ORF">SAMN05216550_11817</name>
</gene>
<protein>
    <recommendedName>
        <fullName evidence="4">DUF3348 domain-containing protein</fullName>
    </recommendedName>
</protein>
<evidence type="ECO:0000313" key="2">
    <source>
        <dbReference type="EMBL" id="SEK09626.1"/>
    </source>
</evidence>
<feature type="compositionally biased region" description="Low complexity" evidence="1">
    <location>
        <begin position="211"/>
        <end position="250"/>
    </location>
</feature>
<comment type="caution">
    <text evidence="2">The sequence shown here is derived from an EMBL/GenBank/DDBJ whole genome shotgun (WGS) entry which is preliminary data.</text>
</comment>
<proteinExistence type="predicted"/>
<dbReference type="EMBL" id="FNZM01000018">
    <property type="protein sequence ID" value="SEK09626.1"/>
    <property type="molecule type" value="Genomic_DNA"/>
</dbReference>
<dbReference type="InterPro" id="IPR021783">
    <property type="entry name" value="DUF3348"/>
</dbReference>
<dbReference type="Pfam" id="PF11828">
    <property type="entry name" value="DUF3348"/>
    <property type="match status" value="1"/>
</dbReference>
<dbReference type="AlphaFoldDB" id="A0AAQ1GL75"/>
<reference evidence="2 3" key="1">
    <citation type="submission" date="2016-10" db="EMBL/GenBank/DDBJ databases">
        <authorList>
            <person name="Varghese N."/>
            <person name="Submissions S."/>
        </authorList>
    </citation>
    <scope>NUCLEOTIDE SEQUENCE [LARGE SCALE GENOMIC DNA]</scope>
    <source>
        <strain evidence="2 3">LMG 22274</strain>
    </source>
</reference>
<evidence type="ECO:0000256" key="1">
    <source>
        <dbReference type="SAM" id="MobiDB-lite"/>
    </source>
</evidence>
<accession>A0AAQ1GL75</accession>
<feature type="region of interest" description="Disordered" evidence="1">
    <location>
        <begin position="211"/>
        <end position="260"/>
    </location>
</feature>
<organism evidence="2 3">
    <name type="scientific">Paraburkholderia tropica</name>
    <dbReference type="NCBI Taxonomy" id="92647"/>
    <lineage>
        <taxon>Bacteria</taxon>
        <taxon>Pseudomonadati</taxon>
        <taxon>Pseudomonadota</taxon>
        <taxon>Betaproteobacteria</taxon>
        <taxon>Burkholderiales</taxon>
        <taxon>Burkholderiaceae</taxon>
        <taxon>Paraburkholderia</taxon>
    </lineage>
</organism>